<dbReference type="Proteomes" id="UP001055940">
    <property type="component" value="Chromosome"/>
</dbReference>
<dbReference type="RefSeq" id="WP_254419899.1">
    <property type="nucleotide sequence ID" value="NZ_BAAAJB010000049.1"/>
</dbReference>
<dbReference type="Gene3D" id="3.40.50.300">
    <property type="entry name" value="P-loop containing nucleotide triphosphate hydrolases"/>
    <property type="match status" value="1"/>
</dbReference>
<gene>
    <name evidence="3" type="ORF">NE857_04255</name>
</gene>
<dbReference type="CDD" id="cd02035">
    <property type="entry name" value="ArsA"/>
    <property type="match status" value="1"/>
</dbReference>
<keyword evidence="4" id="KW-1185">Reference proteome</keyword>
<evidence type="ECO:0000313" key="3">
    <source>
        <dbReference type="EMBL" id="USY20874.1"/>
    </source>
</evidence>
<name>A0ABY5DBY4_9ACTN</name>
<dbReference type="NCBIfam" id="TIGR00345">
    <property type="entry name" value="GET3_arsA_TRC40"/>
    <property type="match status" value="1"/>
</dbReference>
<evidence type="ECO:0000313" key="4">
    <source>
        <dbReference type="Proteomes" id="UP001055940"/>
    </source>
</evidence>
<dbReference type="Pfam" id="PF02374">
    <property type="entry name" value="ArsA_ATPase"/>
    <property type="match status" value="1"/>
</dbReference>
<evidence type="ECO:0000259" key="2">
    <source>
        <dbReference type="Pfam" id="PF02374"/>
    </source>
</evidence>
<dbReference type="InterPro" id="IPR016300">
    <property type="entry name" value="ATPase_ArsA/GET3"/>
</dbReference>
<comment type="similarity">
    <text evidence="1">Belongs to the arsA ATPase family.</text>
</comment>
<dbReference type="EMBL" id="CP099837">
    <property type="protein sequence ID" value="USY20874.1"/>
    <property type="molecule type" value="Genomic_DNA"/>
</dbReference>
<dbReference type="InterPro" id="IPR025723">
    <property type="entry name" value="ArsA/GET3_ATPase-like"/>
</dbReference>
<dbReference type="PANTHER" id="PTHR10803">
    <property type="entry name" value="ARSENICAL PUMP-DRIVING ATPASE ARSENITE-TRANSLOCATING ATPASE"/>
    <property type="match status" value="1"/>
</dbReference>
<sequence>MLLRFGKRRGDATGRTPEDASVSPIIFFGGKGGVGKTTMAAAHALRLADEGLRTLLISTDPAHSLGDALGVPLGDTPVKVSENLWAREPDADAALRRRVRQISDDAGAALPREILPAVTRHLDHATAGPGMAESALADLLMDAMEEVPGTWDRLVVDSAPTGHLLRLLDLPELLTPWVQGLVRQRERVVDADRFAAGVVGGGSDGTPDDPLLERLHARRRKLDRAATRLREDAEVRLVLVPRRMVLAETDRAAAQLVRTGFRLGTVIVNQVPADVDPEVLKAVRERFAPHGTVELPLTGTEPLGFQALRTLAAETGGFG</sequence>
<evidence type="ECO:0000256" key="1">
    <source>
        <dbReference type="ARBA" id="ARBA00011040"/>
    </source>
</evidence>
<feature type="domain" description="ArsA/GET3 Anion-transporting ATPase-like" evidence="2">
    <location>
        <begin position="25"/>
        <end position="313"/>
    </location>
</feature>
<accession>A0ABY5DBY4</accession>
<protein>
    <submittedName>
        <fullName evidence="3">ArsA family ATPase</fullName>
    </submittedName>
</protein>
<dbReference type="InterPro" id="IPR027417">
    <property type="entry name" value="P-loop_NTPase"/>
</dbReference>
<dbReference type="SUPFAM" id="SSF52540">
    <property type="entry name" value="P-loop containing nucleoside triphosphate hydrolases"/>
    <property type="match status" value="1"/>
</dbReference>
<organism evidence="3 4">
    <name type="scientific">Nocardiopsis exhalans</name>
    <dbReference type="NCBI Taxonomy" id="163604"/>
    <lineage>
        <taxon>Bacteria</taxon>
        <taxon>Bacillati</taxon>
        <taxon>Actinomycetota</taxon>
        <taxon>Actinomycetes</taxon>
        <taxon>Streptosporangiales</taxon>
        <taxon>Nocardiopsidaceae</taxon>
        <taxon>Nocardiopsis</taxon>
    </lineage>
</organism>
<dbReference type="PANTHER" id="PTHR10803:SF3">
    <property type="entry name" value="ATPASE GET3"/>
    <property type="match status" value="1"/>
</dbReference>
<reference evidence="3" key="1">
    <citation type="submission" date="2022-06" db="EMBL/GenBank/DDBJ databases">
        <authorList>
            <person name="Ping M."/>
        </authorList>
    </citation>
    <scope>NUCLEOTIDE SEQUENCE</scope>
    <source>
        <strain evidence="3">JCM11759T</strain>
    </source>
</reference>
<proteinExistence type="inferred from homology"/>